<evidence type="ECO:0000256" key="1">
    <source>
        <dbReference type="PIRSR" id="PIRSR017388-1"/>
    </source>
</evidence>
<dbReference type="InterPro" id="IPR000073">
    <property type="entry name" value="AB_hydrolase_1"/>
</dbReference>
<dbReference type="Gene3D" id="3.40.50.1820">
    <property type="entry name" value="alpha/beta hydrolase"/>
    <property type="match status" value="1"/>
</dbReference>
<sequence length="256" mass="28585">MIYVHPAAEPFFIRGETDSALLLLHGFTASPTEVYPVADLVHAANFSTVSGILLPGHGSDPRFLNRCTWEDWYRAVEIELDYFLASYEHVYVGGLSLGALLAMYAGLKLKGIKGVIAINAPIYNRKPLLTRCAPLLKYIKPYFPKQVDEEMRELEKAGRFAYRVMPVKAYQSLMELRKIIMQEISGLKIPLLVVQSRLDESVDIRSGRYLHKKTQAAGSSLLELGMSAHIASMGPEKERIAQEIVTFMAADPKGNL</sequence>
<dbReference type="PIRSF" id="PIRSF017388">
    <property type="entry name" value="Esterase_lipase"/>
    <property type="match status" value="1"/>
</dbReference>
<evidence type="ECO:0000259" key="2">
    <source>
        <dbReference type="Pfam" id="PF12697"/>
    </source>
</evidence>
<feature type="active site" description="Nucleophile" evidence="1">
    <location>
        <position position="96"/>
    </location>
</feature>
<dbReference type="InterPro" id="IPR029058">
    <property type="entry name" value="AB_hydrolase_fold"/>
</dbReference>
<dbReference type="STRING" id="690567.1767"/>
<proteinExistence type="predicted"/>
<dbReference type="EMBL" id="CGIH01000028">
    <property type="protein sequence ID" value="CFX74097.1"/>
    <property type="molecule type" value="Genomic_DNA"/>
</dbReference>
<dbReference type="InterPro" id="IPR012354">
    <property type="entry name" value="Esterase_lipase"/>
</dbReference>
<dbReference type="Proteomes" id="UP000045545">
    <property type="component" value="Unassembled WGS sequence"/>
</dbReference>
<dbReference type="AlphaFoldDB" id="A0A0E4C8W1"/>
<protein>
    <submittedName>
        <fullName evidence="3">Esterase/lipase</fullName>
    </submittedName>
</protein>
<evidence type="ECO:0000313" key="4">
    <source>
        <dbReference type="Proteomes" id="UP000045545"/>
    </source>
</evidence>
<keyword evidence="4" id="KW-1185">Reference proteome</keyword>
<feature type="active site" description="Charge relay system" evidence="1">
    <location>
        <position position="229"/>
    </location>
</feature>
<feature type="domain" description="AB hydrolase-1" evidence="2">
    <location>
        <begin position="21"/>
        <end position="144"/>
    </location>
</feature>
<reference evidence="3 4" key="1">
    <citation type="submission" date="2015-03" db="EMBL/GenBank/DDBJ databases">
        <authorList>
            <person name="Murphy D."/>
        </authorList>
    </citation>
    <scope>NUCLEOTIDE SEQUENCE [LARGE SCALE GENOMIC DNA]</scope>
    <source>
        <strain evidence="3 4">OL-4</strain>
    </source>
</reference>
<dbReference type="Pfam" id="PF12697">
    <property type="entry name" value="Abhydrolase_6"/>
    <property type="match status" value="1"/>
</dbReference>
<evidence type="ECO:0000313" key="3">
    <source>
        <dbReference type="EMBL" id="CFX74097.1"/>
    </source>
</evidence>
<dbReference type="GO" id="GO:0052689">
    <property type="term" value="F:carboxylic ester hydrolase activity"/>
    <property type="evidence" value="ECO:0007669"/>
    <property type="project" value="InterPro"/>
</dbReference>
<gene>
    <name evidence="3" type="ORF">1767</name>
</gene>
<name>A0A0E4C8W1_9FIRM</name>
<feature type="active site" description="Charge relay system" evidence="1">
    <location>
        <position position="199"/>
    </location>
</feature>
<accession>A0A0E4C8W1</accession>
<dbReference type="SUPFAM" id="SSF53474">
    <property type="entry name" value="alpha/beta-Hydrolases"/>
    <property type="match status" value="1"/>
</dbReference>
<organism evidence="3 4">
    <name type="scientific">Syntrophomonas zehnderi OL-4</name>
    <dbReference type="NCBI Taxonomy" id="690567"/>
    <lineage>
        <taxon>Bacteria</taxon>
        <taxon>Bacillati</taxon>
        <taxon>Bacillota</taxon>
        <taxon>Clostridia</taxon>
        <taxon>Eubacteriales</taxon>
        <taxon>Syntrophomonadaceae</taxon>
        <taxon>Syntrophomonas</taxon>
    </lineage>
</organism>